<proteinExistence type="predicted"/>
<keyword evidence="2" id="KW-0966">Cell projection</keyword>
<dbReference type="InterPro" id="IPR021136">
    <property type="entry name" value="Flagellar_hook_control-like_C"/>
</dbReference>
<feature type="domain" description="Flagellar hook-length control protein-like C-terminal" evidence="1">
    <location>
        <begin position="497"/>
        <end position="570"/>
    </location>
</feature>
<dbReference type="EMBL" id="JAJFBX010000030">
    <property type="protein sequence ID" value="MCC2748278.1"/>
    <property type="molecule type" value="Genomic_DNA"/>
</dbReference>
<gene>
    <name evidence="2" type="ORF">LK487_14835</name>
</gene>
<dbReference type="InterPro" id="IPR038610">
    <property type="entry name" value="FliK-like_C_sf"/>
</dbReference>
<dbReference type="Proteomes" id="UP001197847">
    <property type="component" value="Unassembled WGS sequence"/>
</dbReference>
<dbReference type="RefSeq" id="WP_306788361.1">
    <property type="nucleotide sequence ID" value="NZ_JAAISE010000006.1"/>
</dbReference>
<organism evidence="2 3">
    <name type="scientific">Agathobacter rectalis</name>
    <dbReference type="NCBI Taxonomy" id="39491"/>
    <lineage>
        <taxon>Bacteria</taxon>
        <taxon>Bacillati</taxon>
        <taxon>Bacillota</taxon>
        <taxon>Clostridia</taxon>
        <taxon>Lachnospirales</taxon>
        <taxon>Lachnospiraceae</taxon>
        <taxon>Agathobacter</taxon>
    </lineage>
</organism>
<name>A0AAW4WNU3_9FIRM</name>
<evidence type="ECO:0000259" key="1">
    <source>
        <dbReference type="Pfam" id="PF02120"/>
    </source>
</evidence>
<evidence type="ECO:0000313" key="3">
    <source>
        <dbReference type="Proteomes" id="UP001197847"/>
    </source>
</evidence>
<comment type="caution">
    <text evidence="2">The sequence shown here is derived from an EMBL/GenBank/DDBJ whole genome shotgun (WGS) entry which is preliminary data.</text>
</comment>
<dbReference type="AlphaFoldDB" id="A0AAW4WNU3"/>
<reference evidence="2" key="1">
    <citation type="submission" date="2021-10" db="EMBL/GenBank/DDBJ databases">
        <title>Collection of gut derived symbiotic bacterial strains cultured from healthy donors.</title>
        <authorList>
            <person name="Lin H."/>
            <person name="Littmann E."/>
            <person name="Claire K."/>
            <person name="Pamer E."/>
        </authorList>
    </citation>
    <scope>NUCLEOTIDE SEQUENCE</scope>
    <source>
        <strain evidence="2">MSK.22.92</strain>
    </source>
</reference>
<dbReference type="Pfam" id="PF02120">
    <property type="entry name" value="Flg_hook"/>
    <property type="match status" value="1"/>
</dbReference>
<sequence>MIQFIHVYLNITILYQGDAMQISNLVSQYNNSVANGEPMTGAKGVEKLVSSLNEMSKGMIFEGTVSSVRGNQVKLALSNGQQILARLAGKFSFEQGQSVFFQVKNNDGGTIEIKPYTVDGEGANLTLMDALKAAGLPVDGINLSMVNKMMEEQMPIDKTSLNQMYQLVQDNKDINVTTLVELRRLGIEINQVNAAQFENYANDKQAITIAMDSLIDELPNALSAEDLSMYKLVTQARDILNIVTEGLPEEAFISSEASDMSQYEAIMRDNQSAPVVKKHFNIAELFESLNSVSGESQDIHTTQKINNAPATDTILLQENETKSNTIGFLLSDKQIEELNEQVRMLLPNLQENNISLYSEDSSVVGILNDIKSMLENTPANADTLRHLFSGEAFKLMLKEALEQQWMIKPGDLEKNPKKLDGLYDKIEKQITNMEIILKASGVVNPKAEALVDNIRGNIEFMNQINEAYTYVQVPLKMNEKNASGQLYVYTNKKSISNPDKELSAFLHLDLEHLGGTDVSIKMLHRKVTTNFYLDSDESYALVKQFLPVLEKRLQDKGYNCELNVNSGSKQMNFVAGFLKKDLPPTGQVHRYSFDIRA</sequence>
<evidence type="ECO:0000313" key="2">
    <source>
        <dbReference type="EMBL" id="MCC2748278.1"/>
    </source>
</evidence>
<protein>
    <submittedName>
        <fullName evidence="2">Flagellar hook-length control protein FliK</fullName>
    </submittedName>
</protein>
<dbReference type="Gene3D" id="3.30.750.140">
    <property type="match status" value="1"/>
</dbReference>
<keyword evidence="2" id="KW-0282">Flagellum</keyword>
<keyword evidence="2" id="KW-0969">Cilium</keyword>
<accession>A0AAW4WNU3</accession>